<evidence type="ECO:0000256" key="7">
    <source>
        <dbReference type="ARBA" id="ARBA00023136"/>
    </source>
</evidence>
<dbReference type="SUPFAM" id="SSF161098">
    <property type="entry name" value="MetI-like"/>
    <property type="match status" value="1"/>
</dbReference>
<dbReference type="PROSITE" id="PS50928">
    <property type="entry name" value="ABC_TM1"/>
    <property type="match status" value="1"/>
</dbReference>
<dbReference type="Proteomes" id="UP000214355">
    <property type="component" value="Chromosome I"/>
</dbReference>
<dbReference type="InterPro" id="IPR000515">
    <property type="entry name" value="MetI-like"/>
</dbReference>
<dbReference type="GO" id="GO:0043190">
    <property type="term" value="C:ATP-binding cassette (ABC) transporter complex"/>
    <property type="evidence" value="ECO:0007669"/>
    <property type="project" value="InterPro"/>
</dbReference>
<organism evidence="10 11">
    <name type="scientific">Arcanobacterium phocae</name>
    <dbReference type="NCBI Taxonomy" id="131112"/>
    <lineage>
        <taxon>Bacteria</taxon>
        <taxon>Bacillati</taxon>
        <taxon>Actinomycetota</taxon>
        <taxon>Actinomycetes</taxon>
        <taxon>Actinomycetales</taxon>
        <taxon>Actinomycetaceae</taxon>
        <taxon>Arcanobacterium</taxon>
    </lineage>
</organism>
<dbReference type="Gene3D" id="1.10.3720.10">
    <property type="entry name" value="MetI-like"/>
    <property type="match status" value="1"/>
</dbReference>
<evidence type="ECO:0000256" key="6">
    <source>
        <dbReference type="ARBA" id="ARBA00022989"/>
    </source>
</evidence>
<dbReference type="OrthoDB" id="3181282at2"/>
<dbReference type="NCBIfam" id="TIGR01726">
    <property type="entry name" value="HEQRo_perm_3TM"/>
    <property type="match status" value="1"/>
</dbReference>
<comment type="similarity">
    <text evidence="8">Belongs to the binding-protein-dependent transport system permease family.</text>
</comment>
<dbReference type="GeneID" id="65344791"/>
<dbReference type="PANTHER" id="PTHR30614:SF0">
    <property type="entry name" value="L-CYSTINE TRANSPORT SYSTEM PERMEASE PROTEIN TCYL"/>
    <property type="match status" value="1"/>
</dbReference>
<feature type="domain" description="ABC transmembrane type-1" evidence="9">
    <location>
        <begin position="20"/>
        <end position="200"/>
    </location>
</feature>
<evidence type="ECO:0000259" key="9">
    <source>
        <dbReference type="PROSITE" id="PS50928"/>
    </source>
</evidence>
<protein>
    <submittedName>
        <fullName evidence="10">Cystine transport system permease protein</fullName>
    </submittedName>
</protein>
<dbReference type="AlphaFoldDB" id="A0A1H2LG19"/>
<feature type="transmembrane region" description="Helical" evidence="8">
    <location>
        <begin position="187"/>
        <end position="207"/>
    </location>
</feature>
<keyword evidence="11" id="KW-1185">Reference proteome</keyword>
<evidence type="ECO:0000256" key="1">
    <source>
        <dbReference type="ARBA" id="ARBA00004651"/>
    </source>
</evidence>
<keyword evidence="7 8" id="KW-0472">Membrane</keyword>
<evidence type="ECO:0000256" key="8">
    <source>
        <dbReference type="RuleBase" id="RU363032"/>
    </source>
</evidence>
<dbReference type="STRING" id="131112.SAMN04489737_1053"/>
<keyword evidence="3" id="KW-1003">Cell membrane</keyword>
<dbReference type="EMBL" id="LT629804">
    <property type="protein sequence ID" value="SDU79960.1"/>
    <property type="molecule type" value="Genomic_DNA"/>
</dbReference>
<evidence type="ECO:0000256" key="5">
    <source>
        <dbReference type="ARBA" id="ARBA00022970"/>
    </source>
</evidence>
<keyword evidence="4 8" id="KW-0812">Transmembrane</keyword>
<evidence type="ECO:0000256" key="3">
    <source>
        <dbReference type="ARBA" id="ARBA00022475"/>
    </source>
</evidence>
<accession>A0A1H2LG19</accession>
<comment type="subcellular location">
    <subcellularLocation>
        <location evidence="1 8">Cell membrane</location>
        <topology evidence="1 8">Multi-pass membrane protein</topology>
    </subcellularLocation>
</comment>
<sequence>MSNAIDLWIQSFPTLFAATVTVTIPLAVISFIIALMLGAMVAVVRFERVVVLAQLGAIYVWIFRGTPLLVQLFIVFYGLPRAGIVLDAWPVAIMTLGLNAGAYTAEALRSGLKSVPHGQWEAGQSLNLSHRQILWSIVAPQAFRIAIPPLSSDFIDLVKGTSLVSSITLVDVFLRSQQLAAVTFEPLLLYVEVAFIYLVINSALTAGQHWLERRTSKYVEAR</sequence>
<feature type="transmembrane region" description="Helical" evidence="8">
    <location>
        <begin position="56"/>
        <end position="79"/>
    </location>
</feature>
<dbReference type="RefSeq" id="WP_091280699.1">
    <property type="nucleotide sequence ID" value="NZ_JABAOR010000001.1"/>
</dbReference>
<dbReference type="PANTHER" id="PTHR30614">
    <property type="entry name" value="MEMBRANE COMPONENT OF AMINO ACID ABC TRANSPORTER"/>
    <property type="match status" value="1"/>
</dbReference>
<keyword evidence="6 8" id="KW-1133">Transmembrane helix</keyword>
<evidence type="ECO:0000256" key="4">
    <source>
        <dbReference type="ARBA" id="ARBA00022692"/>
    </source>
</evidence>
<dbReference type="CDD" id="cd06261">
    <property type="entry name" value="TM_PBP2"/>
    <property type="match status" value="1"/>
</dbReference>
<dbReference type="GO" id="GO:0022857">
    <property type="term" value="F:transmembrane transporter activity"/>
    <property type="evidence" value="ECO:0007669"/>
    <property type="project" value="InterPro"/>
</dbReference>
<dbReference type="Pfam" id="PF00528">
    <property type="entry name" value="BPD_transp_1"/>
    <property type="match status" value="1"/>
</dbReference>
<dbReference type="InterPro" id="IPR010065">
    <property type="entry name" value="AA_ABC_transptr_permease_3TM"/>
</dbReference>
<keyword evidence="5" id="KW-0029">Amino-acid transport</keyword>
<keyword evidence="2 8" id="KW-0813">Transport</keyword>
<name>A0A1H2LG19_9ACTO</name>
<feature type="transmembrane region" description="Helical" evidence="8">
    <location>
        <begin position="15"/>
        <end position="44"/>
    </location>
</feature>
<gene>
    <name evidence="10" type="ORF">SAMN04489737_1053</name>
</gene>
<dbReference type="InterPro" id="IPR035906">
    <property type="entry name" value="MetI-like_sf"/>
</dbReference>
<proteinExistence type="inferred from homology"/>
<evidence type="ECO:0000313" key="10">
    <source>
        <dbReference type="EMBL" id="SDU79960.1"/>
    </source>
</evidence>
<dbReference type="GO" id="GO:0006865">
    <property type="term" value="P:amino acid transport"/>
    <property type="evidence" value="ECO:0007669"/>
    <property type="project" value="UniProtKB-KW"/>
</dbReference>
<evidence type="ECO:0000256" key="2">
    <source>
        <dbReference type="ARBA" id="ARBA00022448"/>
    </source>
</evidence>
<evidence type="ECO:0000313" key="11">
    <source>
        <dbReference type="Proteomes" id="UP000214355"/>
    </source>
</evidence>
<reference evidence="11" key="1">
    <citation type="submission" date="2016-10" db="EMBL/GenBank/DDBJ databases">
        <authorList>
            <person name="Varghese N."/>
            <person name="Submissions S."/>
        </authorList>
    </citation>
    <scope>NUCLEOTIDE SEQUENCE [LARGE SCALE GENOMIC DNA]</scope>
    <source>
        <strain evidence="11">DSM 10002</strain>
    </source>
</reference>
<dbReference type="InterPro" id="IPR043429">
    <property type="entry name" value="ArtM/GltK/GlnP/TcyL/YhdX-like"/>
</dbReference>